<keyword evidence="3" id="KW-0067">ATP-binding</keyword>
<comment type="catalytic activity">
    <reaction evidence="4">
        <text>(6S)-5-formyl-5,6,7,8-tetrahydrofolate + ATP = (6R)-5,10-methenyltetrahydrofolate + ADP + phosphate</text>
        <dbReference type="Rhea" id="RHEA:10488"/>
        <dbReference type="ChEBI" id="CHEBI:30616"/>
        <dbReference type="ChEBI" id="CHEBI:43474"/>
        <dbReference type="ChEBI" id="CHEBI:57455"/>
        <dbReference type="ChEBI" id="CHEBI:57457"/>
        <dbReference type="ChEBI" id="CHEBI:456216"/>
        <dbReference type="EC" id="6.3.3.2"/>
    </reaction>
</comment>
<dbReference type="PANTHER" id="PTHR23407:SF1">
    <property type="entry name" value="5-FORMYLTETRAHYDROFOLATE CYCLO-LIGASE"/>
    <property type="match status" value="1"/>
</dbReference>
<dbReference type="EC" id="6.3.3.2" evidence="5"/>
<feature type="region of interest" description="Disordered" evidence="6">
    <location>
        <begin position="183"/>
        <end position="203"/>
    </location>
</feature>
<keyword evidence="8" id="KW-1185">Reference proteome</keyword>
<dbReference type="AlphaFoldDB" id="A0AAX6E597"/>
<organism evidence="7 8">
    <name type="scientific">Iris pallida</name>
    <name type="common">Sweet iris</name>
    <dbReference type="NCBI Taxonomy" id="29817"/>
    <lineage>
        <taxon>Eukaryota</taxon>
        <taxon>Viridiplantae</taxon>
        <taxon>Streptophyta</taxon>
        <taxon>Embryophyta</taxon>
        <taxon>Tracheophyta</taxon>
        <taxon>Spermatophyta</taxon>
        <taxon>Magnoliopsida</taxon>
        <taxon>Liliopsida</taxon>
        <taxon>Asparagales</taxon>
        <taxon>Iridaceae</taxon>
        <taxon>Iridoideae</taxon>
        <taxon>Irideae</taxon>
        <taxon>Iris</taxon>
    </lineage>
</organism>
<protein>
    <recommendedName>
        <fullName evidence="5">5-formyltetrahydrofolate cyclo-ligase</fullName>
        <ecNumber evidence="5">6.3.3.2</ecNumber>
    </recommendedName>
</protein>
<accession>A0AAX6E597</accession>
<name>A0AAX6E597_IRIPA</name>
<dbReference type="InterPro" id="IPR002698">
    <property type="entry name" value="FTHF_cligase"/>
</dbReference>
<proteinExistence type="inferred from homology"/>
<dbReference type="Gene3D" id="3.40.50.10420">
    <property type="entry name" value="NagB/RpiA/CoA transferase-like"/>
    <property type="match status" value="1"/>
</dbReference>
<evidence type="ECO:0000256" key="1">
    <source>
        <dbReference type="ARBA" id="ARBA00010638"/>
    </source>
</evidence>
<keyword evidence="2" id="KW-0547">Nucleotide-binding</keyword>
<evidence type="ECO:0000256" key="3">
    <source>
        <dbReference type="ARBA" id="ARBA00022840"/>
    </source>
</evidence>
<evidence type="ECO:0000256" key="4">
    <source>
        <dbReference type="ARBA" id="ARBA00036539"/>
    </source>
</evidence>
<reference evidence="7" key="2">
    <citation type="submission" date="2023-04" db="EMBL/GenBank/DDBJ databases">
        <authorList>
            <person name="Bruccoleri R.E."/>
            <person name="Oakeley E.J."/>
            <person name="Faust A.-M."/>
            <person name="Dessus-Babus S."/>
            <person name="Altorfer M."/>
            <person name="Burckhardt D."/>
            <person name="Oertli M."/>
            <person name="Naumann U."/>
            <person name="Petersen F."/>
            <person name="Wong J."/>
        </authorList>
    </citation>
    <scope>NUCLEOTIDE SEQUENCE</scope>
    <source>
        <strain evidence="7">GSM-AAB239-AS_SAM_17_03QT</strain>
        <tissue evidence="7">Leaf</tissue>
    </source>
</reference>
<evidence type="ECO:0000313" key="8">
    <source>
        <dbReference type="Proteomes" id="UP001140949"/>
    </source>
</evidence>
<evidence type="ECO:0000256" key="6">
    <source>
        <dbReference type="SAM" id="MobiDB-lite"/>
    </source>
</evidence>
<dbReference type="GO" id="GO:0005524">
    <property type="term" value="F:ATP binding"/>
    <property type="evidence" value="ECO:0007669"/>
    <property type="project" value="UniProtKB-KW"/>
</dbReference>
<dbReference type="SUPFAM" id="SSF100950">
    <property type="entry name" value="NagB/RpiA/CoA transferase-like"/>
    <property type="match status" value="1"/>
</dbReference>
<sequence>MHRAKISNFSGALSNLGDTNLPSMRRKGELVLLEKMKSLITHHHHSLPPILSSSSSNMSTTSAVPPCPIAQQKKSLRSTIKKQLGAFPPSRRTQEDMSIQNVVLDSPWFRSASRLCAYISCESLREVDTSRILSQVLKQRDTDGHKQVKKKLYVPRVEDKNSHMRMFNISSIDDLVTSSMNILEPSPTDANGDQLEDGNYAGK</sequence>
<dbReference type="Proteomes" id="UP001140949">
    <property type="component" value="Unassembled WGS sequence"/>
</dbReference>
<dbReference type="GO" id="GO:0035999">
    <property type="term" value="P:tetrahydrofolate interconversion"/>
    <property type="evidence" value="ECO:0007669"/>
    <property type="project" value="TreeGrafter"/>
</dbReference>
<evidence type="ECO:0000256" key="5">
    <source>
        <dbReference type="ARBA" id="ARBA00038966"/>
    </source>
</evidence>
<reference evidence="7" key="1">
    <citation type="journal article" date="2023" name="GigaByte">
        <title>Genome assembly of the bearded iris, Iris pallida Lam.</title>
        <authorList>
            <person name="Bruccoleri R.E."/>
            <person name="Oakeley E.J."/>
            <person name="Faust A.M.E."/>
            <person name="Altorfer M."/>
            <person name="Dessus-Babus S."/>
            <person name="Burckhardt D."/>
            <person name="Oertli M."/>
            <person name="Naumann U."/>
            <person name="Petersen F."/>
            <person name="Wong J."/>
        </authorList>
    </citation>
    <scope>NUCLEOTIDE SEQUENCE</scope>
    <source>
        <strain evidence="7">GSM-AAB239-AS_SAM_17_03QT</strain>
    </source>
</reference>
<dbReference type="EMBL" id="JANAVB010039819">
    <property type="protein sequence ID" value="KAJ6799277.1"/>
    <property type="molecule type" value="Genomic_DNA"/>
</dbReference>
<dbReference type="GO" id="GO:0009396">
    <property type="term" value="P:folic acid-containing compound biosynthetic process"/>
    <property type="evidence" value="ECO:0007669"/>
    <property type="project" value="TreeGrafter"/>
</dbReference>
<gene>
    <name evidence="7" type="ORF">M6B38_208430</name>
</gene>
<evidence type="ECO:0000313" key="7">
    <source>
        <dbReference type="EMBL" id="KAJ6799277.1"/>
    </source>
</evidence>
<dbReference type="GO" id="GO:0005739">
    <property type="term" value="C:mitochondrion"/>
    <property type="evidence" value="ECO:0007669"/>
    <property type="project" value="TreeGrafter"/>
</dbReference>
<evidence type="ECO:0000256" key="2">
    <source>
        <dbReference type="ARBA" id="ARBA00022741"/>
    </source>
</evidence>
<dbReference type="PANTHER" id="PTHR23407">
    <property type="entry name" value="ATPASE INHIBITOR/5-FORMYLTETRAHYDROFOLATE CYCLO-LIGASE"/>
    <property type="match status" value="1"/>
</dbReference>
<dbReference type="GO" id="GO:0030272">
    <property type="term" value="F:5-formyltetrahydrofolate cyclo-ligase activity"/>
    <property type="evidence" value="ECO:0007669"/>
    <property type="project" value="UniProtKB-EC"/>
</dbReference>
<dbReference type="InterPro" id="IPR024185">
    <property type="entry name" value="FTHF_cligase-like_sf"/>
</dbReference>
<dbReference type="Pfam" id="PF01812">
    <property type="entry name" value="5-FTHF_cyc-lig"/>
    <property type="match status" value="1"/>
</dbReference>
<comment type="caution">
    <text evidence="7">The sequence shown here is derived from an EMBL/GenBank/DDBJ whole genome shotgun (WGS) entry which is preliminary data.</text>
</comment>
<comment type="similarity">
    <text evidence="1">Belongs to the 5-formyltetrahydrofolate cyclo-ligase family.</text>
</comment>
<dbReference type="InterPro" id="IPR037171">
    <property type="entry name" value="NagB/RpiA_transferase-like"/>
</dbReference>